<gene>
    <name evidence="10" type="ORF">PFISCL1PPCAC_20702</name>
</gene>
<keyword evidence="6" id="KW-0067">ATP-binding</keyword>
<feature type="non-terminal residue" evidence="10">
    <location>
        <position position="1"/>
    </location>
</feature>
<organism evidence="10 11">
    <name type="scientific">Pristionchus fissidentatus</name>
    <dbReference type="NCBI Taxonomy" id="1538716"/>
    <lineage>
        <taxon>Eukaryota</taxon>
        <taxon>Metazoa</taxon>
        <taxon>Ecdysozoa</taxon>
        <taxon>Nematoda</taxon>
        <taxon>Chromadorea</taxon>
        <taxon>Rhabditida</taxon>
        <taxon>Rhabditina</taxon>
        <taxon>Diplogasteromorpha</taxon>
        <taxon>Diplogasteroidea</taxon>
        <taxon>Neodiplogasteridae</taxon>
        <taxon>Pristionchus</taxon>
    </lineage>
</organism>
<comment type="catalytic activity">
    <reaction evidence="7">
        <text>L-threonyl-[protein] + ATP = O-phospho-L-threonyl-[protein] + ADP + H(+)</text>
        <dbReference type="Rhea" id="RHEA:46608"/>
        <dbReference type="Rhea" id="RHEA-COMP:11060"/>
        <dbReference type="Rhea" id="RHEA-COMP:11605"/>
        <dbReference type="ChEBI" id="CHEBI:15378"/>
        <dbReference type="ChEBI" id="CHEBI:30013"/>
        <dbReference type="ChEBI" id="CHEBI:30616"/>
        <dbReference type="ChEBI" id="CHEBI:61977"/>
        <dbReference type="ChEBI" id="CHEBI:456216"/>
        <dbReference type="EC" id="2.7.11.1"/>
    </reaction>
</comment>
<keyword evidence="3" id="KW-0808">Transferase</keyword>
<keyword evidence="5" id="KW-0418">Kinase</keyword>
<dbReference type="Proteomes" id="UP001432322">
    <property type="component" value="Unassembled WGS sequence"/>
</dbReference>
<evidence type="ECO:0000313" key="10">
    <source>
        <dbReference type="EMBL" id="GMT29405.1"/>
    </source>
</evidence>
<name>A0AAV5WCH3_9BILA</name>
<evidence type="ECO:0000259" key="9">
    <source>
        <dbReference type="PROSITE" id="PS50011"/>
    </source>
</evidence>
<dbReference type="PROSITE" id="PS50011">
    <property type="entry name" value="PROTEIN_KINASE_DOM"/>
    <property type="match status" value="1"/>
</dbReference>
<dbReference type="Pfam" id="PF00069">
    <property type="entry name" value="Pkinase"/>
    <property type="match status" value="1"/>
</dbReference>
<dbReference type="SUPFAM" id="SSF56112">
    <property type="entry name" value="Protein kinase-like (PK-like)"/>
    <property type="match status" value="1"/>
</dbReference>
<dbReference type="GO" id="GO:0005524">
    <property type="term" value="F:ATP binding"/>
    <property type="evidence" value="ECO:0007669"/>
    <property type="project" value="UniProtKB-KW"/>
</dbReference>
<feature type="non-terminal residue" evidence="10">
    <location>
        <position position="113"/>
    </location>
</feature>
<evidence type="ECO:0000256" key="2">
    <source>
        <dbReference type="ARBA" id="ARBA00022527"/>
    </source>
</evidence>
<sequence length="113" mass="13127">SLKNLIRDQRRVYFNEETVLKYFTQIAFGVEYLDSLSLIHLDLKTQDILLSRDRSRIKLSEFSASKQLNTRPLVGSLFSYPNTMSPEMFEGRVFGQAADVWAMGCVLYEMFMV</sequence>
<evidence type="ECO:0000256" key="7">
    <source>
        <dbReference type="ARBA" id="ARBA00047899"/>
    </source>
</evidence>
<comment type="catalytic activity">
    <reaction evidence="8">
        <text>L-seryl-[protein] + ATP = O-phospho-L-seryl-[protein] + ADP + H(+)</text>
        <dbReference type="Rhea" id="RHEA:17989"/>
        <dbReference type="Rhea" id="RHEA-COMP:9863"/>
        <dbReference type="Rhea" id="RHEA-COMP:11604"/>
        <dbReference type="ChEBI" id="CHEBI:15378"/>
        <dbReference type="ChEBI" id="CHEBI:29999"/>
        <dbReference type="ChEBI" id="CHEBI:30616"/>
        <dbReference type="ChEBI" id="CHEBI:83421"/>
        <dbReference type="ChEBI" id="CHEBI:456216"/>
        <dbReference type="EC" id="2.7.11.1"/>
    </reaction>
</comment>
<reference evidence="10" key="1">
    <citation type="submission" date="2023-10" db="EMBL/GenBank/DDBJ databases">
        <title>Genome assembly of Pristionchus species.</title>
        <authorList>
            <person name="Yoshida K."/>
            <person name="Sommer R.J."/>
        </authorList>
    </citation>
    <scope>NUCLEOTIDE SEQUENCE</scope>
    <source>
        <strain evidence="10">RS5133</strain>
    </source>
</reference>
<dbReference type="EC" id="2.7.11.1" evidence="1"/>
<evidence type="ECO:0000256" key="8">
    <source>
        <dbReference type="ARBA" id="ARBA00048679"/>
    </source>
</evidence>
<protein>
    <recommendedName>
        <fullName evidence="1">non-specific serine/threonine protein kinase</fullName>
        <ecNumber evidence="1">2.7.11.1</ecNumber>
    </recommendedName>
</protein>
<dbReference type="AlphaFoldDB" id="A0AAV5WCH3"/>
<dbReference type="Gene3D" id="1.10.510.10">
    <property type="entry name" value="Transferase(Phosphotransferase) domain 1"/>
    <property type="match status" value="1"/>
</dbReference>
<dbReference type="GO" id="GO:0004674">
    <property type="term" value="F:protein serine/threonine kinase activity"/>
    <property type="evidence" value="ECO:0007669"/>
    <property type="project" value="UniProtKB-KW"/>
</dbReference>
<dbReference type="InterPro" id="IPR011009">
    <property type="entry name" value="Kinase-like_dom_sf"/>
</dbReference>
<keyword evidence="2" id="KW-0723">Serine/threonine-protein kinase</keyword>
<dbReference type="PANTHER" id="PTHR44899">
    <property type="entry name" value="CAMK FAMILY PROTEIN KINASE"/>
    <property type="match status" value="1"/>
</dbReference>
<keyword evidence="11" id="KW-1185">Reference proteome</keyword>
<evidence type="ECO:0000256" key="3">
    <source>
        <dbReference type="ARBA" id="ARBA00022679"/>
    </source>
</evidence>
<evidence type="ECO:0000313" key="11">
    <source>
        <dbReference type="Proteomes" id="UP001432322"/>
    </source>
</evidence>
<dbReference type="InterPro" id="IPR000719">
    <property type="entry name" value="Prot_kinase_dom"/>
</dbReference>
<comment type="caution">
    <text evidence="10">The sequence shown here is derived from an EMBL/GenBank/DDBJ whole genome shotgun (WGS) entry which is preliminary data.</text>
</comment>
<keyword evidence="4" id="KW-0547">Nucleotide-binding</keyword>
<dbReference type="EMBL" id="BTSY01000005">
    <property type="protein sequence ID" value="GMT29405.1"/>
    <property type="molecule type" value="Genomic_DNA"/>
</dbReference>
<dbReference type="InterPro" id="IPR051131">
    <property type="entry name" value="NEK_Ser/Thr_kinase_NIMA"/>
</dbReference>
<evidence type="ECO:0000256" key="6">
    <source>
        <dbReference type="ARBA" id="ARBA00022840"/>
    </source>
</evidence>
<proteinExistence type="predicted"/>
<evidence type="ECO:0000256" key="1">
    <source>
        <dbReference type="ARBA" id="ARBA00012513"/>
    </source>
</evidence>
<evidence type="ECO:0000256" key="4">
    <source>
        <dbReference type="ARBA" id="ARBA00022741"/>
    </source>
</evidence>
<evidence type="ECO:0000256" key="5">
    <source>
        <dbReference type="ARBA" id="ARBA00022777"/>
    </source>
</evidence>
<dbReference type="PANTHER" id="PTHR44899:SF3">
    <property type="entry name" value="SERINE_THREONINE-PROTEIN KINASE NEK1"/>
    <property type="match status" value="1"/>
</dbReference>
<feature type="domain" description="Protein kinase" evidence="9">
    <location>
        <begin position="1"/>
        <end position="113"/>
    </location>
</feature>
<accession>A0AAV5WCH3</accession>